<dbReference type="RefSeq" id="WP_091570010.1">
    <property type="nucleotide sequence ID" value="NZ_FNHP01000006.1"/>
</dbReference>
<comment type="catalytic activity">
    <reaction evidence="1">
        <text>3',3'-c-di-GMP + H2O = 5'-phosphoguanylyl(3'-&gt;5')guanosine + H(+)</text>
        <dbReference type="Rhea" id="RHEA:24902"/>
        <dbReference type="ChEBI" id="CHEBI:15377"/>
        <dbReference type="ChEBI" id="CHEBI:15378"/>
        <dbReference type="ChEBI" id="CHEBI:58754"/>
        <dbReference type="ChEBI" id="CHEBI:58805"/>
        <dbReference type="EC" id="3.1.4.52"/>
    </reaction>
    <physiologicalReaction direction="left-to-right" evidence="1">
        <dbReference type="Rhea" id="RHEA:24903"/>
    </physiologicalReaction>
</comment>
<dbReference type="InterPro" id="IPR035919">
    <property type="entry name" value="EAL_sf"/>
</dbReference>
<dbReference type="InterPro" id="IPR000700">
    <property type="entry name" value="PAS-assoc_C"/>
</dbReference>
<evidence type="ECO:0000313" key="5">
    <source>
        <dbReference type="EMBL" id="SDM45407.1"/>
    </source>
</evidence>
<dbReference type="Pfam" id="PF00990">
    <property type="entry name" value="GGDEF"/>
    <property type="match status" value="1"/>
</dbReference>
<evidence type="ECO:0000259" key="3">
    <source>
        <dbReference type="PROSITE" id="PS50883"/>
    </source>
</evidence>
<dbReference type="PANTHER" id="PTHR44757:SF2">
    <property type="entry name" value="BIOFILM ARCHITECTURE MAINTENANCE PROTEIN MBAA"/>
    <property type="match status" value="1"/>
</dbReference>
<dbReference type="PROSITE" id="PS50887">
    <property type="entry name" value="GGDEF"/>
    <property type="match status" value="1"/>
</dbReference>
<dbReference type="Gene3D" id="3.30.70.270">
    <property type="match status" value="1"/>
</dbReference>
<dbReference type="Gene3D" id="3.20.20.450">
    <property type="entry name" value="EAL domain"/>
    <property type="match status" value="1"/>
</dbReference>
<dbReference type="PROSITE" id="PS50883">
    <property type="entry name" value="EAL"/>
    <property type="match status" value="1"/>
</dbReference>
<feature type="domain" description="EAL" evidence="3">
    <location>
        <begin position="572"/>
        <end position="826"/>
    </location>
</feature>
<protein>
    <submittedName>
        <fullName evidence="5">PAS domain S-box-containing protein/diguanylate cyclase (GGDEF) domain-containing protein</fullName>
    </submittedName>
</protein>
<dbReference type="InterPro" id="IPR000160">
    <property type="entry name" value="GGDEF_dom"/>
</dbReference>
<dbReference type="Pfam" id="PF12860">
    <property type="entry name" value="PAS_7"/>
    <property type="match status" value="1"/>
</dbReference>
<dbReference type="NCBIfam" id="TIGR00229">
    <property type="entry name" value="sensory_box"/>
    <property type="match status" value="1"/>
</dbReference>
<dbReference type="CDD" id="cd01948">
    <property type="entry name" value="EAL"/>
    <property type="match status" value="1"/>
</dbReference>
<evidence type="ECO:0000259" key="4">
    <source>
        <dbReference type="PROSITE" id="PS50887"/>
    </source>
</evidence>
<dbReference type="FunFam" id="3.30.70.270:FF:000001">
    <property type="entry name" value="Diguanylate cyclase domain protein"/>
    <property type="match status" value="1"/>
</dbReference>
<dbReference type="Proteomes" id="UP000198552">
    <property type="component" value="Unassembled WGS sequence"/>
</dbReference>
<gene>
    <name evidence="5" type="ORF">SAMN05428957_10645</name>
</gene>
<dbReference type="NCBIfam" id="TIGR00254">
    <property type="entry name" value="GGDEF"/>
    <property type="match status" value="1"/>
</dbReference>
<dbReference type="SUPFAM" id="SSF55073">
    <property type="entry name" value="Nucleotide cyclase"/>
    <property type="match status" value="1"/>
</dbReference>
<dbReference type="PANTHER" id="PTHR44757">
    <property type="entry name" value="DIGUANYLATE CYCLASE DGCP"/>
    <property type="match status" value="1"/>
</dbReference>
<dbReference type="GO" id="GO:0071732">
    <property type="term" value="P:cellular response to nitric oxide"/>
    <property type="evidence" value="ECO:0007669"/>
    <property type="project" value="UniProtKB-ARBA"/>
</dbReference>
<dbReference type="SMART" id="SM00267">
    <property type="entry name" value="GGDEF"/>
    <property type="match status" value="1"/>
</dbReference>
<dbReference type="InterPro" id="IPR001610">
    <property type="entry name" value="PAC"/>
</dbReference>
<accession>A0A1G9TCL8</accession>
<dbReference type="Gene3D" id="3.30.450.20">
    <property type="entry name" value="PAS domain"/>
    <property type="match status" value="2"/>
</dbReference>
<dbReference type="PROSITE" id="PS50113">
    <property type="entry name" value="PAC"/>
    <property type="match status" value="1"/>
</dbReference>
<keyword evidence="6" id="KW-1185">Reference proteome</keyword>
<sequence length="827" mass="91569">MTTRIAWIDPDPAHARRALQLLALRDRGWLVMPVPRPDAGATALQDWSAVVLCLGEGERQLPDWVPAGRWPLLLCLPPDGEALAAPVLRTASRAGCLADYVLRGGEGDHLPELVRQLDLLLAHGGTGQLPVPLLQVQLQRMQTALGSMSQGILQTDAAGRVNVYNPRVLELLNLPAELMATQPTLAELTQLQIQRNDFGTQCELIDVRGRSYVLAGALDAPPDLYWRRTRDGRMLEVRTRTLPDGGLVRTFADVSDHVRVQSELQRSEERFRSLCDLSSDWYWEQDAQLRFTDIAGVAVRQDARLQGLQGHSLWDIAAANMDEADWASHRARVQARETFRDLELKRIAQDGSVMWISLSGEPIVDKSGALQGYRGVGRNITERKRVEGEIERLAFYDPLTGLPNRRLLMDRLQRLCAALERSKRYAALLFIDLDHFKNLNDTRGHDLGDQLLAQVARRLRHCVRASDTVARFGGDEFVVLADALAFDPAQARLDAQRVALKAAQALCEPYVLGDGETYHSTPSIGVTMFRHPVLAPEELLRQADFAMYQAKGAGRNVVRFFDPSLLAQMRARAELETDLRLGLPRDELVLYYQPVVDAGGATIAAEALVRWQHPQRGLLAPGEFIELAEQSGLILALGRWVLDAACRQLAQWAGQPGLRELSVSVNVSARQFRQSGFAQEVLAAVQASGARPERLRLELTESLMLSDIEESIAKMAYLRAQGVSFSLDDFGTGYSSLSYLKRLPLDQLKIDRTFVRDVLSDPNDAAIVRTILALAQSLDLGVVAEGVETDSQLEFLRQHGCPAFQGYLFGRPVPAALLESSLLPSAA</sequence>
<dbReference type="InterPro" id="IPR000014">
    <property type="entry name" value="PAS"/>
</dbReference>
<dbReference type="Pfam" id="PF00563">
    <property type="entry name" value="EAL"/>
    <property type="match status" value="1"/>
</dbReference>
<dbReference type="SMART" id="SM00086">
    <property type="entry name" value="PAC"/>
    <property type="match status" value="1"/>
</dbReference>
<name>A0A1G9TCL8_9BURK</name>
<dbReference type="InterPro" id="IPR001633">
    <property type="entry name" value="EAL_dom"/>
</dbReference>
<dbReference type="InterPro" id="IPR043128">
    <property type="entry name" value="Rev_trsase/Diguanyl_cyclase"/>
</dbReference>
<dbReference type="CDD" id="cd01949">
    <property type="entry name" value="GGDEF"/>
    <property type="match status" value="1"/>
</dbReference>
<evidence type="ECO:0000259" key="2">
    <source>
        <dbReference type="PROSITE" id="PS50113"/>
    </source>
</evidence>
<evidence type="ECO:0000313" key="6">
    <source>
        <dbReference type="Proteomes" id="UP000198552"/>
    </source>
</evidence>
<dbReference type="SMART" id="SM00052">
    <property type="entry name" value="EAL"/>
    <property type="match status" value="1"/>
</dbReference>
<proteinExistence type="predicted"/>
<dbReference type="OrthoDB" id="9813903at2"/>
<dbReference type="EMBL" id="FNHP01000006">
    <property type="protein sequence ID" value="SDM45407.1"/>
    <property type="molecule type" value="Genomic_DNA"/>
</dbReference>
<reference evidence="6" key="1">
    <citation type="submission" date="2016-10" db="EMBL/GenBank/DDBJ databases">
        <authorList>
            <person name="Varghese N."/>
            <person name="Submissions S."/>
        </authorList>
    </citation>
    <scope>NUCLEOTIDE SEQUENCE [LARGE SCALE GENOMIC DNA]</scope>
    <source>
        <strain evidence="6">EPL6</strain>
    </source>
</reference>
<organism evidence="5 6">
    <name type="scientific">Oryzisolibacter propanilivorax</name>
    <dbReference type="NCBI Taxonomy" id="1527607"/>
    <lineage>
        <taxon>Bacteria</taxon>
        <taxon>Pseudomonadati</taxon>
        <taxon>Pseudomonadota</taxon>
        <taxon>Betaproteobacteria</taxon>
        <taxon>Burkholderiales</taxon>
        <taxon>Comamonadaceae</taxon>
        <taxon>Oryzisolibacter</taxon>
    </lineage>
</organism>
<dbReference type="AlphaFoldDB" id="A0A1G9TCL8"/>
<dbReference type="SUPFAM" id="SSF55785">
    <property type="entry name" value="PYP-like sensor domain (PAS domain)"/>
    <property type="match status" value="2"/>
</dbReference>
<dbReference type="GO" id="GO:0071111">
    <property type="term" value="F:cyclic-guanylate-specific phosphodiesterase activity"/>
    <property type="evidence" value="ECO:0007669"/>
    <property type="project" value="UniProtKB-EC"/>
</dbReference>
<dbReference type="InterPro" id="IPR052155">
    <property type="entry name" value="Biofilm_reg_signaling"/>
</dbReference>
<evidence type="ECO:0000256" key="1">
    <source>
        <dbReference type="ARBA" id="ARBA00051114"/>
    </source>
</evidence>
<dbReference type="SUPFAM" id="SSF141868">
    <property type="entry name" value="EAL domain-like"/>
    <property type="match status" value="1"/>
</dbReference>
<feature type="domain" description="PAC" evidence="2">
    <location>
        <begin position="340"/>
        <end position="392"/>
    </location>
</feature>
<dbReference type="InterPro" id="IPR035965">
    <property type="entry name" value="PAS-like_dom_sf"/>
</dbReference>
<dbReference type="InterPro" id="IPR029787">
    <property type="entry name" value="Nucleotide_cyclase"/>
</dbReference>
<dbReference type="STRING" id="1527607.SAMN05428957_10645"/>
<dbReference type="FunFam" id="3.20.20.450:FF:000001">
    <property type="entry name" value="Cyclic di-GMP phosphodiesterase yahA"/>
    <property type="match status" value="1"/>
</dbReference>
<feature type="domain" description="GGDEF" evidence="4">
    <location>
        <begin position="424"/>
        <end position="563"/>
    </location>
</feature>